<evidence type="ECO:0000313" key="3">
    <source>
        <dbReference type="Proteomes" id="UP000009286"/>
    </source>
</evidence>
<dbReference type="InterPro" id="IPR021561">
    <property type="entry name" value="AbiEi_3"/>
</dbReference>
<dbReference type="KEGG" id="mai:MICA_1251"/>
<reference evidence="2 3" key="1">
    <citation type="journal article" date="2011" name="BMC Genomics">
        <title>Genomic insights into an obligate epibiotic bacterial predator: Micavibrio aeruginosavorus ARL-13.</title>
        <authorList>
            <person name="Wang Z."/>
            <person name="Kadouri D."/>
            <person name="Wu M."/>
        </authorList>
    </citation>
    <scope>NUCLEOTIDE SEQUENCE [LARGE SCALE GENOMIC DNA]</scope>
    <source>
        <strain evidence="2 3">ARL-13</strain>
    </source>
</reference>
<evidence type="ECO:0000313" key="2">
    <source>
        <dbReference type="EMBL" id="AEP09574.1"/>
    </source>
</evidence>
<name>G2KRL2_MICAA</name>
<protein>
    <recommendedName>
        <fullName evidence="1">Transcriptional regulator AbiEi antitoxin N-terminal domain-containing protein</fullName>
    </recommendedName>
</protein>
<sequence length="255" mass="28320">MNTNNREKLKNLLDSHLPGTVYVASWLEGRGISRDLQKHYRKSGWLETAGTGAFKRPGEQVSWQGGLYALQAQSGLDVHAGALTALALQGYAHYLRLGAETVFLFSPPKTNLPAWFKNRDWGQKIHHCKTSALPPALALADYQAGAFSIQISTPERAFLECLHLSPDTIDLVECYQVMEGLTTLRPKLLQPLLEQCSSIKVKRLFLYMAEKAGHDWFQRLDTSKFNLGAGARTVTKGGVYVSSYGLTVPEELVKL</sequence>
<dbReference type="AlphaFoldDB" id="G2KRL2"/>
<gene>
    <name evidence="2" type="ordered locus">MICA_1251</name>
</gene>
<dbReference type="RefSeq" id="WP_014102797.1">
    <property type="nucleotide sequence ID" value="NC_016026.1"/>
</dbReference>
<evidence type="ECO:0000259" key="1">
    <source>
        <dbReference type="Pfam" id="PF17194"/>
    </source>
</evidence>
<dbReference type="HOGENOM" id="CLU_077664_0_0_5"/>
<accession>G2KRL2</accession>
<dbReference type="STRING" id="856793.MICA_1251"/>
<keyword evidence="3" id="KW-1185">Reference proteome</keyword>
<dbReference type="EMBL" id="CP002382">
    <property type="protein sequence ID" value="AEP09574.1"/>
    <property type="molecule type" value="Genomic_DNA"/>
</dbReference>
<feature type="domain" description="Transcriptional regulator AbiEi antitoxin N-terminal" evidence="1">
    <location>
        <begin position="6"/>
        <end position="97"/>
    </location>
</feature>
<proteinExistence type="predicted"/>
<dbReference type="OrthoDB" id="1550938at2"/>
<dbReference type="Proteomes" id="UP000009286">
    <property type="component" value="Chromosome"/>
</dbReference>
<dbReference type="Pfam" id="PF11459">
    <property type="entry name" value="AbiEi_3"/>
    <property type="match status" value="1"/>
</dbReference>
<dbReference type="InterPro" id="IPR033455">
    <property type="entry name" value="AbiEi_3_N"/>
</dbReference>
<dbReference type="Pfam" id="PF17194">
    <property type="entry name" value="AbiEi_3_N"/>
    <property type="match status" value="1"/>
</dbReference>
<dbReference type="eggNOG" id="COG5340">
    <property type="taxonomic scope" value="Bacteria"/>
</dbReference>
<organism evidence="2 3">
    <name type="scientific">Micavibrio aeruginosavorus (strain ARL-13)</name>
    <dbReference type="NCBI Taxonomy" id="856793"/>
    <lineage>
        <taxon>Bacteria</taxon>
        <taxon>Pseudomonadati</taxon>
        <taxon>Bdellovibrionota</taxon>
        <taxon>Bdellovibrionia</taxon>
        <taxon>Bdellovibrionales</taxon>
        <taxon>Pseudobdellovibrionaceae</taxon>
        <taxon>Micavibrio</taxon>
    </lineage>
</organism>